<name>A0A8S9ZPU0_9BILA</name>
<protein>
    <submittedName>
        <fullName evidence="1">Uncharacterized protein</fullName>
    </submittedName>
</protein>
<organism evidence="1 2">
    <name type="scientific">Meloidogyne graminicola</name>
    <dbReference type="NCBI Taxonomy" id="189291"/>
    <lineage>
        <taxon>Eukaryota</taxon>
        <taxon>Metazoa</taxon>
        <taxon>Ecdysozoa</taxon>
        <taxon>Nematoda</taxon>
        <taxon>Chromadorea</taxon>
        <taxon>Rhabditida</taxon>
        <taxon>Tylenchina</taxon>
        <taxon>Tylenchomorpha</taxon>
        <taxon>Tylenchoidea</taxon>
        <taxon>Meloidogynidae</taxon>
        <taxon>Meloidogyninae</taxon>
        <taxon>Meloidogyne</taxon>
    </lineage>
</organism>
<sequence>MPILPRMTALNKYIINKMNGDIRRRNEGQFVAERQLAELFILILNKIINIFKWV</sequence>
<evidence type="ECO:0000313" key="2">
    <source>
        <dbReference type="Proteomes" id="UP000605970"/>
    </source>
</evidence>
<dbReference type="Proteomes" id="UP000605970">
    <property type="component" value="Unassembled WGS sequence"/>
</dbReference>
<reference evidence="1" key="1">
    <citation type="journal article" date="2020" name="Ecol. Evol.">
        <title>Genome structure and content of the rice root-knot nematode (Meloidogyne graminicola).</title>
        <authorList>
            <person name="Phan N.T."/>
            <person name="Danchin E.G.J."/>
            <person name="Klopp C."/>
            <person name="Perfus-Barbeoch L."/>
            <person name="Kozlowski D.K."/>
            <person name="Koutsovoulos G.D."/>
            <person name="Lopez-Roques C."/>
            <person name="Bouchez O."/>
            <person name="Zahm M."/>
            <person name="Besnard G."/>
            <person name="Bellafiore S."/>
        </authorList>
    </citation>
    <scope>NUCLEOTIDE SEQUENCE</scope>
    <source>
        <strain evidence="1">VN-18</strain>
    </source>
</reference>
<accession>A0A8S9ZPU0</accession>
<proteinExistence type="predicted"/>
<dbReference type="EMBL" id="JABEBT010000047">
    <property type="protein sequence ID" value="KAF7635086.1"/>
    <property type="molecule type" value="Genomic_DNA"/>
</dbReference>
<dbReference type="AlphaFoldDB" id="A0A8S9ZPU0"/>
<keyword evidence="2" id="KW-1185">Reference proteome</keyword>
<comment type="caution">
    <text evidence="1">The sequence shown here is derived from an EMBL/GenBank/DDBJ whole genome shotgun (WGS) entry which is preliminary data.</text>
</comment>
<evidence type="ECO:0000313" key="1">
    <source>
        <dbReference type="EMBL" id="KAF7635086.1"/>
    </source>
</evidence>
<gene>
    <name evidence="1" type="ORF">Mgra_00005528</name>
</gene>